<reference evidence="2 3" key="1">
    <citation type="journal article" date="2021" name="Plant Biotechnol. J.">
        <title>Multi-omics assisted identification of the key and species-specific regulatory components of drought-tolerant mechanisms in Gossypium stocksii.</title>
        <authorList>
            <person name="Yu D."/>
            <person name="Ke L."/>
            <person name="Zhang D."/>
            <person name="Wu Y."/>
            <person name="Sun Y."/>
            <person name="Mei J."/>
            <person name="Sun J."/>
            <person name="Sun Y."/>
        </authorList>
    </citation>
    <scope>NUCLEOTIDE SEQUENCE [LARGE SCALE GENOMIC DNA]</scope>
    <source>
        <strain evidence="3">cv. E1</strain>
        <tissue evidence="2">Leaf</tissue>
    </source>
</reference>
<organism evidence="2 3">
    <name type="scientific">Gossypium stocksii</name>
    <dbReference type="NCBI Taxonomy" id="47602"/>
    <lineage>
        <taxon>Eukaryota</taxon>
        <taxon>Viridiplantae</taxon>
        <taxon>Streptophyta</taxon>
        <taxon>Embryophyta</taxon>
        <taxon>Tracheophyta</taxon>
        <taxon>Spermatophyta</taxon>
        <taxon>Magnoliopsida</taxon>
        <taxon>eudicotyledons</taxon>
        <taxon>Gunneridae</taxon>
        <taxon>Pentapetalae</taxon>
        <taxon>rosids</taxon>
        <taxon>malvids</taxon>
        <taxon>Malvales</taxon>
        <taxon>Malvaceae</taxon>
        <taxon>Malvoideae</taxon>
        <taxon>Gossypium</taxon>
    </lineage>
</organism>
<proteinExistence type="predicted"/>
<evidence type="ECO:0000313" key="2">
    <source>
        <dbReference type="EMBL" id="KAH1106016.1"/>
    </source>
</evidence>
<keyword evidence="3" id="KW-1185">Reference proteome</keyword>
<feature type="compositionally biased region" description="Basic and acidic residues" evidence="1">
    <location>
        <begin position="43"/>
        <end position="61"/>
    </location>
</feature>
<gene>
    <name evidence="2" type="ORF">J1N35_009784</name>
</gene>
<comment type="caution">
    <text evidence="2">The sequence shown here is derived from an EMBL/GenBank/DDBJ whole genome shotgun (WGS) entry which is preliminary data.</text>
</comment>
<evidence type="ECO:0000313" key="3">
    <source>
        <dbReference type="Proteomes" id="UP000828251"/>
    </source>
</evidence>
<sequence>DFSELMLQISYLSEKEAFYWFKESLKPWAKQDLCRQCITKPKETGNSRGDHEEDEQVKDGNCKNSGNEKPPNEKWKPNNKLKGPVKCFICDGLHIVRDCPKKFTLSVVKGNDELGKAIMRLGSIMHSIKAKEVRENEKKSIKYLCCGPHRMQDYLEQFKMSIINKEDEAKLVEDKVLKLGSMILNSTKAKRDRKQKWLMYVDINIAG</sequence>
<evidence type="ECO:0000256" key="1">
    <source>
        <dbReference type="SAM" id="MobiDB-lite"/>
    </source>
</evidence>
<dbReference type="EMBL" id="JAIQCV010000004">
    <property type="protein sequence ID" value="KAH1106016.1"/>
    <property type="molecule type" value="Genomic_DNA"/>
</dbReference>
<feature type="region of interest" description="Disordered" evidence="1">
    <location>
        <begin position="43"/>
        <end position="78"/>
    </location>
</feature>
<protein>
    <submittedName>
        <fullName evidence="2">Uncharacterized protein</fullName>
    </submittedName>
</protein>
<name>A0A9D3VZ60_9ROSI</name>
<dbReference type="OrthoDB" id="994996at2759"/>
<feature type="non-terminal residue" evidence="2">
    <location>
        <position position="1"/>
    </location>
</feature>
<accession>A0A9D3VZ60</accession>
<dbReference type="Proteomes" id="UP000828251">
    <property type="component" value="Unassembled WGS sequence"/>
</dbReference>
<dbReference type="AlphaFoldDB" id="A0A9D3VZ60"/>